<organism evidence="2 3">
    <name type="scientific">Roseibium algae</name>
    <dbReference type="NCBI Taxonomy" id="3123038"/>
    <lineage>
        <taxon>Bacteria</taxon>
        <taxon>Pseudomonadati</taxon>
        <taxon>Pseudomonadota</taxon>
        <taxon>Alphaproteobacteria</taxon>
        <taxon>Hyphomicrobiales</taxon>
        <taxon>Stappiaceae</taxon>
        <taxon>Roseibium</taxon>
    </lineage>
</organism>
<evidence type="ECO:0000313" key="2">
    <source>
        <dbReference type="EMBL" id="MEJ8472737.1"/>
    </source>
</evidence>
<dbReference type="Gene3D" id="2.40.128.130">
    <property type="entry name" value="Autotransporter beta-domain"/>
    <property type="match status" value="1"/>
</dbReference>
<evidence type="ECO:0000259" key="1">
    <source>
        <dbReference type="Pfam" id="PF03797"/>
    </source>
</evidence>
<proteinExistence type="predicted"/>
<sequence>MGLTIGTELDLASSLAQISKLIMSASAAWLHGFGEGRTPDSSNILHGASWNAYSADAGQDAFEGQLNVEMSFNDSLSAYLTGNYTHSDNAESGRVMGGLSLTW</sequence>
<dbReference type="InterPro" id="IPR005546">
    <property type="entry name" value="Autotransporte_beta"/>
</dbReference>
<dbReference type="Proteomes" id="UP001385499">
    <property type="component" value="Unassembled WGS sequence"/>
</dbReference>
<dbReference type="RefSeq" id="WP_340272214.1">
    <property type="nucleotide sequence ID" value="NZ_JBAKIA010000001.1"/>
</dbReference>
<dbReference type="SUPFAM" id="SSF103515">
    <property type="entry name" value="Autotransporter"/>
    <property type="match status" value="1"/>
</dbReference>
<name>A0ABU8TFM0_9HYPH</name>
<comment type="caution">
    <text evidence="2">The sequence shown here is derived from an EMBL/GenBank/DDBJ whole genome shotgun (WGS) entry which is preliminary data.</text>
</comment>
<accession>A0ABU8TFM0</accession>
<dbReference type="Pfam" id="PF03797">
    <property type="entry name" value="Autotransporter"/>
    <property type="match status" value="1"/>
</dbReference>
<dbReference type="InterPro" id="IPR036709">
    <property type="entry name" value="Autotransporte_beta_dom_sf"/>
</dbReference>
<evidence type="ECO:0000313" key="3">
    <source>
        <dbReference type="Proteomes" id="UP001385499"/>
    </source>
</evidence>
<gene>
    <name evidence="2" type="ORF">V6575_01435</name>
</gene>
<dbReference type="EMBL" id="JBAKIA010000001">
    <property type="protein sequence ID" value="MEJ8472737.1"/>
    <property type="molecule type" value="Genomic_DNA"/>
</dbReference>
<protein>
    <submittedName>
        <fullName evidence="2">Autotransporter domain-containing protein</fullName>
    </submittedName>
</protein>
<reference evidence="2 3" key="1">
    <citation type="submission" date="2024-02" db="EMBL/GenBank/DDBJ databases">
        <title>Roseibium algae sp. nov., isolated from marine alga (Grateloupia sp.), showing potential in myo-inositol conversion.</title>
        <authorList>
            <person name="Wang Y."/>
        </authorList>
    </citation>
    <scope>NUCLEOTIDE SEQUENCE [LARGE SCALE GENOMIC DNA]</scope>
    <source>
        <strain evidence="2 3">H3510</strain>
    </source>
</reference>
<feature type="domain" description="Autotransporter" evidence="1">
    <location>
        <begin position="3"/>
        <end position="82"/>
    </location>
</feature>
<keyword evidence="3" id="KW-1185">Reference proteome</keyword>